<evidence type="ECO:0000313" key="3">
    <source>
        <dbReference type="Proteomes" id="UP000008898"/>
    </source>
</evidence>
<evidence type="ECO:0000313" key="2">
    <source>
        <dbReference type="EMBL" id="CAZ95310.1"/>
    </source>
</evidence>
<dbReference type="HOGENOM" id="CLU_721509_0_0_10"/>
<gene>
    <name evidence="2" type="ordered locus">zobellia_1254</name>
</gene>
<feature type="transmembrane region" description="Helical" evidence="1">
    <location>
        <begin position="122"/>
        <end position="140"/>
    </location>
</feature>
<proteinExistence type="predicted"/>
<keyword evidence="1" id="KW-0812">Transmembrane</keyword>
<organism evidence="2 3">
    <name type="scientific">Zobellia galactanivorans (strain DSM 12802 / CCUG 47099 / CIP 106680 / NCIMB 13871 / Dsij)</name>
    <dbReference type="NCBI Taxonomy" id="63186"/>
    <lineage>
        <taxon>Bacteria</taxon>
        <taxon>Pseudomonadati</taxon>
        <taxon>Bacteroidota</taxon>
        <taxon>Flavobacteriia</taxon>
        <taxon>Flavobacteriales</taxon>
        <taxon>Flavobacteriaceae</taxon>
        <taxon>Zobellia</taxon>
    </lineage>
</organism>
<name>G0L3A0_ZOBGA</name>
<keyword evidence="1" id="KW-0472">Membrane</keyword>
<dbReference type="KEGG" id="zga:ZOBELLIA_1254"/>
<dbReference type="Proteomes" id="UP000008898">
    <property type="component" value="Chromosome"/>
</dbReference>
<dbReference type="AlphaFoldDB" id="G0L3A0"/>
<protein>
    <submittedName>
        <fullName evidence="2">Conserved hypothetical membrane protein</fullName>
    </submittedName>
</protein>
<dbReference type="STRING" id="63186.ZOBELLIA_1254"/>
<evidence type="ECO:0000256" key="1">
    <source>
        <dbReference type="SAM" id="Phobius"/>
    </source>
</evidence>
<dbReference type="EMBL" id="FP476056">
    <property type="protein sequence ID" value="CAZ95310.1"/>
    <property type="molecule type" value="Genomic_DNA"/>
</dbReference>
<sequence length="383" mass="43799">MHLSEKLEQEIVSKIKESETFKNAPTSRGLLQYLYEATKKGTHLKEAVIELEFFKDNQVEEKNNPRVRVNIYNLRKKLLAYYESEGSAEAWQLKIDKGQYKVRFVKKQVSVGWAKKIGWRQVLPYGLLLLALVALLVAYMPPKTPSLWRSFLGSGASTNLVLGDHFGAMGQTLTGGKGWTRDFEINNIDEFYDLLERKPELKGMLHPAKYSYTTRMAAMASQRFQQFFQRYDKGFSIRFSTQTTLPEIKEGNAIYAGPLKNENQFIGFFNDANPFFTLTSRTLVLSGHPSLEDTSWSMGSTLVDEEYAIVSKYPSIGNTEHFVFFSQHDIGVSATAEYFTDKDSLQKFEADHLKGKKYFTALFKVKGQHRVDTDLKLEMVVGF</sequence>
<keyword evidence="1" id="KW-1133">Transmembrane helix</keyword>
<reference evidence="3" key="1">
    <citation type="submission" date="2009-07" db="EMBL/GenBank/DDBJ databases">
        <title>Complete genome sequence of Zobellia galactanivorans Dsij.</title>
        <authorList>
            <consortium name="Genoscope - CEA"/>
        </authorList>
    </citation>
    <scope>NUCLEOTIDE SEQUENCE [LARGE SCALE GENOMIC DNA]</scope>
    <source>
        <strain evidence="3">DSM 12802 / CCUG 47099 / CIP 106680 / NCIMB 13871 / Dsij</strain>
    </source>
</reference>
<accession>G0L3A0</accession>
<keyword evidence="3" id="KW-1185">Reference proteome</keyword>
<reference evidence="2 3" key="2">
    <citation type="journal article" date="2012" name="Environ. Microbiol.">
        <title>Characterization of the first alginolytic operons in a marine bacterium: from their emergence in marine Flavobacteriia to their independent transfers to marine Proteobacteria and human gut Bacteroides.</title>
        <authorList>
            <person name="Thomas F."/>
            <person name="Barbeyron T."/>
            <person name="Tonon T."/>
            <person name="Genicot S."/>
            <person name="Czjzek M."/>
            <person name="Michel G."/>
        </authorList>
    </citation>
    <scope>NUCLEOTIDE SEQUENCE [LARGE SCALE GENOMIC DNA]</scope>
    <source>
        <strain evidence="3">DSM 12802 / CCUG 47099 / CIP 106680 / NCIMB 13871 / Dsij</strain>
    </source>
</reference>